<feature type="domain" description="Aminoglycoside phosphotransferase" evidence="1">
    <location>
        <begin position="328"/>
        <end position="542"/>
    </location>
</feature>
<proteinExistence type="predicted"/>
<evidence type="ECO:0000313" key="3">
    <source>
        <dbReference type="Proteomes" id="UP000824175"/>
    </source>
</evidence>
<dbReference type="Pfam" id="PF01636">
    <property type="entry name" value="APH"/>
    <property type="match status" value="1"/>
</dbReference>
<dbReference type="Pfam" id="PF04655">
    <property type="entry name" value="APH_6_hur"/>
    <property type="match status" value="1"/>
</dbReference>
<dbReference type="GO" id="GO:0019748">
    <property type="term" value="P:secondary metabolic process"/>
    <property type="evidence" value="ECO:0007669"/>
    <property type="project" value="InterPro"/>
</dbReference>
<comment type="caution">
    <text evidence="2">The sequence shown here is derived from an EMBL/GenBank/DDBJ whole genome shotgun (WGS) entry which is preliminary data.</text>
</comment>
<dbReference type="Gene3D" id="3.30.200.20">
    <property type="entry name" value="Phosphorylase Kinase, domain 1"/>
    <property type="match status" value="1"/>
</dbReference>
<reference evidence="2" key="1">
    <citation type="submission" date="2020-10" db="EMBL/GenBank/DDBJ databases">
        <authorList>
            <person name="Gilroy R."/>
        </authorList>
    </citation>
    <scope>NUCLEOTIDE SEQUENCE</scope>
    <source>
        <strain evidence="2">CHK195-11698</strain>
    </source>
</reference>
<accession>A0A9D1L235</accession>
<dbReference type="GO" id="GO:0016773">
    <property type="term" value="F:phosphotransferase activity, alcohol group as acceptor"/>
    <property type="evidence" value="ECO:0007669"/>
    <property type="project" value="InterPro"/>
</dbReference>
<dbReference type="InterPro" id="IPR011009">
    <property type="entry name" value="Kinase-like_dom_sf"/>
</dbReference>
<dbReference type="SUPFAM" id="SSF56112">
    <property type="entry name" value="Protein kinase-like (PK-like)"/>
    <property type="match status" value="2"/>
</dbReference>
<dbReference type="InterPro" id="IPR006748">
    <property type="entry name" value="NH2Glyco/OHUrea_AB-resist_kin"/>
</dbReference>
<dbReference type="InterPro" id="IPR002575">
    <property type="entry name" value="Aminoglycoside_PTrfase"/>
</dbReference>
<dbReference type="AlphaFoldDB" id="A0A9D1L235"/>
<dbReference type="EMBL" id="DVMJ01000113">
    <property type="protein sequence ID" value="HIU14771.1"/>
    <property type="molecule type" value="Genomic_DNA"/>
</dbReference>
<gene>
    <name evidence="2" type="ORF">IAD15_12025</name>
</gene>
<name>A0A9D1L235_9FIRM</name>
<dbReference type="Gene3D" id="1.20.58.840">
    <property type="match status" value="1"/>
</dbReference>
<dbReference type="Gene3D" id="1.10.510.10">
    <property type="entry name" value="Transferase(Phosphotransferase) domain 1"/>
    <property type="match status" value="1"/>
</dbReference>
<evidence type="ECO:0000259" key="1">
    <source>
        <dbReference type="Pfam" id="PF01636"/>
    </source>
</evidence>
<sequence length="615" mass="70553">MRCVVVPEKVRGRARSMGQKGLQWLDSLDLTIATLEERWQIQVGETLEGGTEAFVARATQGSQSFILKIALVDSHFQDAITLLQLANGQGLVRLYAYDDELKAYLLEELGLPLDRTTLPLSDKLRMILTALEQVWRLPCPTEHAFVTGEVSVRWFRAYLLDMWAKLAYPCPFQVIAYAWQLLDQREQALDPSAWVLLHGDAHGMNALLTADRKACRLVDPEGLFYEEAYDLGILMREWIEDYLPDPYGQRQWRAHYLHQLSGVDEKSILAWGYLQTVSTAFVFYQIGQKEKGERMLSFASLWSGAKEDMRDALAKTLWQAYDLQVIDLQPAQRGFYGETWLARTPTQTYFVKVDPWSYHQASFQNSLAVIQYLRKQGIAFIPDVILNRQGGSATVWQGRVLAVFEYIPGTHLDDCSALQLYPYMKKIYDCPPPLEIIKKETFSAEKVTIFSRLAEHPDLPDNVKEALQSRWADLQTYSSRLKALGRLCQKDLSGFVITHGDAGGNCLMNDEKLFIVDWDTVMLAPVERDTWIYMHDRSSLVEMVEQLALFGGADPTRLCYYCYDFFFHYLNEYLKNIIASTDPQRVQRISAELVDYLTENWIDARLAAADQYPLL</sequence>
<reference evidence="2" key="2">
    <citation type="journal article" date="2021" name="PeerJ">
        <title>Extensive microbial diversity within the chicken gut microbiome revealed by metagenomics and culture.</title>
        <authorList>
            <person name="Gilroy R."/>
            <person name="Ravi A."/>
            <person name="Getino M."/>
            <person name="Pursley I."/>
            <person name="Horton D.L."/>
            <person name="Alikhan N.F."/>
            <person name="Baker D."/>
            <person name="Gharbi K."/>
            <person name="Hall N."/>
            <person name="Watson M."/>
            <person name="Adriaenssens E.M."/>
            <person name="Foster-Nyarko E."/>
            <person name="Jarju S."/>
            <person name="Secka A."/>
            <person name="Antonio M."/>
            <person name="Oren A."/>
            <person name="Chaudhuri R.R."/>
            <person name="La Ragione R."/>
            <person name="Hildebrand F."/>
            <person name="Pallen M.J."/>
        </authorList>
    </citation>
    <scope>NUCLEOTIDE SEQUENCE</scope>
    <source>
        <strain evidence="2">CHK195-11698</strain>
    </source>
</reference>
<evidence type="ECO:0000313" key="2">
    <source>
        <dbReference type="EMBL" id="HIU14771.1"/>
    </source>
</evidence>
<dbReference type="Proteomes" id="UP000824175">
    <property type="component" value="Unassembled WGS sequence"/>
</dbReference>
<protein>
    <submittedName>
        <fullName evidence="2">Phosphotransferase</fullName>
    </submittedName>
</protein>
<organism evidence="2 3">
    <name type="scientific">Candidatus Fimiplasma intestinipullorum</name>
    <dbReference type="NCBI Taxonomy" id="2840825"/>
    <lineage>
        <taxon>Bacteria</taxon>
        <taxon>Bacillati</taxon>
        <taxon>Bacillota</taxon>
        <taxon>Clostridia</taxon>
        <taxon>Eubacteriales</taxon>
        <taxon>Candidatus Fimiplasma</taxon>
    </lineage>
</organism>